<dbReference type="OrthoDB" id="48998at2"/>
<keyword evidence="3" id="KW-0378">Hydrolase</keyword>
<dbReference type="InterPro" id="IPR007422">
    <property type="entry name" value="Peptidase_Prp"/>
</dbReference>
<evidence type="ECO:0000256" key="5">
    <source>
        <dbReference type="ARBA" id="ARBA00044503"/>
    </source>
</evidence>
<dbReference type="GO" id="GO:0042254">
    <property type="term" value="P:ribosome biogenesis"/>
    <property type="evidence" value="ECO:0007669"/>
    <property type="project" value="UniProtKB-KW"/>
</dbReference>
<dbReference type="EMBL" id="FRAG01000010">
    <property type="protein sequence ID" value="SHJ82362.1"/>
    <property type="molecule type" value="Genomic_DNA"/>
</dbReference>
<dbReference type="GO" id="GO:0006508">
    <property type="term" value="P:proteolysis"/>
    <property type="evidence" value="ECO:0007669"/>
    <property type="project" value="UniProtKB-KW"/>
</dbReference>
<gene>
    <name evidence="7" type="ORF">SAMN02745912_01227</name>
</gene>
<dbReference type="PANTHER" id="PTHR39178">
    <property type="entry name" value="HYPOTHETICAL RIBOSOME-ASSOCIATED PROTEIN"/>
    <property type="match status" value="1"/>
</dbReference>
<keyword evidence="4" id="KW-0788">Thiol protease</keyword>
<protein>
    <recommendedName>
        <fullName evidence="6">Ribosomal processing cysteine protease Prp</fullName>
    </recommendedName>
</protein>
<dbReference type="AlphaFoldDB" id="A0A1M6MFW0"/>
<sequence length="110" mass="12519">MIRINIRRNKKNDIESFSVEGHADFDEFGKDIVCASVSILTQTAVLALYEVGNIDVTYEMNDGWLSCQIPCNIDSNQREKANIILDTMLIGIKGTLEMYPEYIQLQDEEV</sequence>
<dbReference type="GO" id="GO:0008234">
    <property type="term" value="F:cysteine-type peptidase activity"/>
    <property type="evidence" value="ECO:0007669"/>
    <property type="project" value="UniProtKB-KW"/>
</dbReference>
<dbReference type="PANTHER" id="PTHR39178:SF1">
    <property type="entry name" value="RIBOSOMAL-PROCESSING CYSTEINE PROTEASE PRP"/>
    <property type="match status" value="1"/>
</dbReference>
<evidence type="ECO:0000256" key="6">
    <source>
        <dbReference type="ARBA" id="ARBA00044538"/>
    </source>
</evidence>
<dbReference type="Gene3D" id="3.30.70.1490">
    <property type="entry name" value="Cysteine protease Prp"/>
    <property type="match status" value="1"/>
</dbReference>
<dbReference type="CDD" id="cd16332">
    <property type="entry name" value="Prp-like"/>
    <property type="match status" value="1"/>
</dbReference>
<name>A0A1M6MFW0_PARC5</name>
<dbReference type="SUPFAM" id="SSF118010">
    <property type="entry name" value="TM1457-like"/>
    <property type="match status" value="1"/>
</dbReference>
<reference evidence="7 8" key="1">
    <citation type="submission" date="2016-11" db="EMBL/GenBank/DDBJ databases">
        <authorList>
            <person name="Jaros S."/>
            <person name="Januszkiewicz K."/>
            <person name="Wedrychowicz H."/>
        </authorList>
    </citation>
    <scope>NUCLEOTIDE SEQUENCE [LARGE SCALE GENOMIC DNA]</scope>
    <source>
        <strain evidence="7 8">DSM 15212</strain>
    </source>
</reference>
<evidence type="ECO:0000256" key="1">
    <source>
        <dbReference type="ARBA" id="ARBA00022517"/>
    </source>
</evidence>
<evidence type="ECO:0000256" key="3">
    <source>
        <dbReference type="ARBA" id="ARBA00022801"/>
    </source>
</evidence>
<evidence type="ECO:0000313" key="8">
    <source>
        <dbReference type="Proteomes" id="UP000184465"/>
    </source>
</evidence>
<accession>A0A1M6MFW0</accession>
<organism evidence="7 8">
    <name type="scientific">Paramaledivibacter caminithermalis (strain DSM 15212 / CIP 107654 / DViRD3)</name>
    <name type="common">Clostridium caminithermale</name>
    <dbReference type="NCBI Taxonomy" id="1121301"/>
    <lineage>
        <taxon>Bacteria</taxon>
        <taxon>Bacillati</taxon>
        <taxon>Bacillota</taxon>
        <taxon>Clostridia</taxon>
        <taxon>Peptostreptococcales</taxon>
        <taxon>Caminicellaceae</taxon>
        <taxon>Paramaledivibacter</taxon>
    </lineage>
</organism>
<comment type="similarity">
    <text evidence="5">Belongs to the Prp family.</text>
</comment>
<dbReference type="STRING" id="1121301.SAMN02745912_01227"/>
<evidence type="ECO:0000313" key="7">
    <source>
        <dbReference type="EMBL" id="SHJ82362.1"/>
    </source>
</evidence>
<dbReference type="RefSeq" id="WP_073147987.1">
    <property type="nucleotide sequence ID" value="NZ_FRAG01000010.1"/>
</dbReference>
<evidence type="ECO:0000256" key="2">
    <source>
        <dbReference type="ARBA" id="ARBA00022670"/>
    </source>
</evidence>
<keyword evidence="1" id="KW-0690">Ribosome biogenesis</keyword>
<dbReference type="InterPro" id="IPR036764">
    <property type="entry name" value="Peptidase_Prp_sf"/>
</dbReference>
<keyword evidence="8" id="KW-1185">Reference proteome</keyword>
<evidence type="ECO:0000256" key="4">
    <source>
        <dbReference type="ARBA" id="ARBA00022807"/>
    </source>
</evidence>
<keyword evidence="2" id="KW-0645">Protease</keyword>
<proteinExistence type="inferred from homology"/>
<dbReference type="Proteomes" id="UP000184465">
    <property type="component" value="Unassembled WGS sequence"/>
</dbReference>
<dbReference type="Pfam" id="PF04327">
    <property type="entry name" value="Peptidase_Prp"/>
    <property type="match status" value="1"/>
</dbReference>